<evidence type="ECO:0000256" key="4">
    <source>
        <dbReference type="PROSITE-ProRule" id="PRU01161"/>
    </source>
</evidence>
<dbReference type="GO" id="GO:0047499">
    <property type="term" value="F:calcium-independent phospholipase A2 activity"/>
    <property type="evidence" value="ECO:0007669"/>
    <property type="project" value="TreeGrafter"/>
</dbReference>
<gene>
    <name evidence="7" type="ORF">M408DRAFT_19939</name>
</gene>
<evidence type="ECO:0000256" key="1">
    <source>
        <dbReference type="ARBA" id="ARBA00022801"/>
    </source>
</evidence>
<dbReference type="SMART" id="SM00028">
    <property type="entry name" value="TPR"/>
    <property type="match status" value="3"/>
</dbReference>
<name>A0A0C3BA57_SERVB</name>
<dbReference type="PANTHER" id="PTHR24185">
    <property type="entry name" value="CALCIUM-INDEPENDENT PHOSPHOLIPASE A2-GAMMA"/>
    <property type="match status" value="1"/>
</dbReference>
<dbReference type="GO" id="GO:0016042">
    <property type="term" value="P:lipid catabolic process"/>
    <property type="evidence" value="ECO:0007669"/>
    <property type="project" value="UniProtKB-KW"/>
</dbReference>
<dbReference type="Pfam" id="PF13374">
    <property type="entry name" value="TPR_10"/>
    <property type="match status" value="1"/>
</dbReference>
<keyword evidence="3" id="KW-0443">Lipid metabolism</keyword>
<dbReference type="InterPro" id="IPR011990">
    <property type="entry name" value="TPR-like_helical_dom_sf"/>
</dbReference>
<dbReference type="SUPFAM" id="SSF52540">
    <property type="entry name" value="P-loop containing nucleoside triphosphate hydrolases"/>
    <property type="match status" value="1"/>
</dbReference>
<dbReference type="GO" id="GO:0019369">
    <property type="term" value="P:arachidonate metabolic process"/>
    <property type="evidence" value="ECO:0007669"/>
    <property type="project" value="TreeGrafter"/>
</dbReference>
<dbReference type="Proteomes" id="UP000054097">
    <property type="component" value="Unassembled WGS sequence"/>
</dbReference>
<dbReference type="GO" id="GO:0016020">
    <property type="term" value="C:membrane"/>
    <property type="evidence" value="ECO:0007669"/>
    <property type="project" value="TreeGrafter"/>
</dbReference>
<dbReference type="InterPro" id="IPR019734">
    <property type="entry name" value="TPR_rpt"/>
</dbReference>
<dbReference type="AlphaFoldDB" id="A0A0C3BA57"/>
<dbReference type="STRING" id="933852.A0A0C3BA57"/>
<dbReference type="Gene3D" id="1.25.40.10">
    <property type="entry name" value="Tetratricopeptide repeat domain"/>
    <property type="match status" value="2"/>
</dbReference>
<dbReference type="Gene3D" id="3.40.50.300">
    <property type="entry name" value="P-loop containing nucleotide triphosphate hydrolases"/>
    <property type="match status" value="1"/>
</dbReference>
<dbReference type="PANTHER" id="PTHR24185:SF1">
    <property type="entry name" value="CALCIUM-INDEPENDENT PHOSPHOLIPASE A2-GAMMA"/>
    <property type="match status" value="1"/>
</dbReference>
<dbReference type="InterPro" id="IPR016035">
    <property type="entry name" value="Acyl_Trfase/lysoPLipase"/>
</dbReference>
<dbReference type="InterPro" id="IPR027417">
    <property type="entry name" value="P-loop_NTPase"/>
</dbReference>
<dbReference type="PROSITE" id="PS51635">
    <property type="entry name" value="PNPLA"/>
    <property type="match status" value="1"/>
</dbReference>
<keyword evidence="8" id="KW-1185">Reference proteome</keyword>
<reference evidence="7 8" key="1">
    <citation type="submission" date="2014-04" db="EMBL/GenBank/DDBJ databases">
        <authorList>
            <consortium name="DOE Joint Genome Institute"/>
            <person name="Kuo A."/>
            <person name="Zuccaro A."/>
            <person name="Kohler A."/>
            <person name="Nagy L.G."/>
            <person name="Floudas D."/>
            <person name="Copeland A."/>
            <person name="Barry K.W."/>
            <person name="Cichocki N."/>
            <person name="Veneault-Fourrey C."/>
            <person name="LaButti K."/>
            <person name="Lindquist E.A."/>
            <person name="Lipzen A."/>
            <person name="Lundell T."/>
            <person name="Morin E."/>
            <person name="Murat C."/>
            <person name="Sun H."/>
            <person name="Tunlid A."/>
            <person name="Henrissat B."/>
            <person name="Grigoriev I.V."/>
            <person name="Hibbett D.S."/>
            <person name="Martin F."/>
            <person name="Nordberg H.P."/>
            <person name="Cantor M.N."/>
            <person name="Hua S.X."/>
        </authorList>
    </citation>
    <scope>NUCLEOTIDE SEQUENCE [LARGE SCALE GENOMIC DNA]</scope>
    <source>
        <strain evidence="7 8">MAFF 305830</strain>
    </source>
</reference>
<protein>
    <recommendedName>
        <fullName evidence="6">PNPLA domain-containing protein</fullName>
    </recommendedName>
</protein>
<sequence length="1088" mass="121901">MGETPPKPLNVLSLDAGGPKALSQLYVLNEIMSRMTYDQDDGSTEKRPCEVFDMIGGVDTGGFIAILLVVLKLTAMEAGEEFITFISDVFMNINPEPKRQSERLKVAVMELLQRHNIDPDTKLVVAQGQPPACRLAIFITYDVHAGSSCVVRNYMGRNRPMDITVAEALMATCAISPIFDPVKVGKRHRMVDCASGGVSFSNPVRKLLNEAREQFGDHWTISTLLSLGCGHPAVNTNPQTPALIAILERIAVESEKTAREIEVQMADHTMYHRFSVIQGLQYSGFQSLPYPEWISTHTMDYLNSHEIDKGLDRYVETVKLGVGYATLEQLTRSGGALVSASSSPQAPAHYISREGPMESIKRFLLETNGTLKAGAKIVVVTGIGGCGKTQLVRRFVEEFGNLFLSAFFVDGSSKDTIRNGITRYVRSLGTSHSQKSFYDSMQFLSKSDGAGQRLMIIDNLDDGSLELPPFLPRWTDGVVMITSRSAARGQISPSTHLTLDVMSPGEAVELLARGMNVWPLDEATKPAYNRLARELRYYPIAIVQAISYMWQSKMSAETFTSRLNDFRTELTRDHDARNQIHNMEYLTAFAVFSASYEIMEPSAQKFCHVLSFFHRQKFPLRLVMLAVQSGFANVAYKYMEEGDGFRRGKALLEDTFCSSGPLDQLGLDNIVKQLGSHSFVTLVEADGQQLLEMHQLVHDWGRLHISRDEERFRDAAVRLLCCGAIENNQPMMQYLFSHVQQLKDIWKTLHVNDAASFSFILDESGLQAEAVELLEIINGALEVQLGQGHKNTIRSMRSLAGCYERMGRRTEARILKQKEEVRSNVEMFGENDPITIAAEAALQITMRQLRRETTRTMMVDSEPRSPIQQILGPTIHDSPRPTLLSLEHPDQSARSPPNEASLMTGSSGHRGEETHATDPAVMHELEIIKITERTYGPSNPVTVSARENLARKYTELGRYAEAEQMMKNVRTQRRDSLGEGHLQTINAASLLAAIYDKMGNYAEAERLARQVLMQREEKLGEDSRETFSARFHYAIILYKLQRYTEAEAVVQRALEISRDKLGTTSELYTYSSSLLTQIRQRPILTLMT</sequence>
<keyword evidence="2" id="KW-0442">Lipid degradation</keyword>
<proteinExistence type="predicted"/>
<feature type="region of interest" description="Disordered" evidence="5">
    <location>
        <begin position="868"/>
        <end position="914"/>
    </location>
</feature>
<reference evidence="8" key="2">
    <citation type="submission" date="2015-01" db="EMBL/GenBank/DDBJ databases">
        <title>Evolutionary Origins and Diversification of the Mycorrhizal Mutualists.</title>
        <authorList>
            <consortium name="DOE Joint Genome Institute"/>
            <consortium name="Mycorrhizal Genomics Consortium"/>
            <person name="Kohler A."/>
            <person name="Kuo A."/>
            <person name="Nagy L.G."/>
            <person name="Floudas D."/>
            <person name="Copeland A."/>
            <person name="Barry K.W."/>
            <person name="Cichocki N."/>
            <person name="Veneault-Fourrey C."/>
            <person name="LaButti K."/>
            <person name="Lindquist E.A."/>
            <person name="Lipzen A."/>
            <person name="Lundell T."/>
            <person name="Morin E."/>
            <person name="Murat C."/>
            <person name="Riley R."/>
            <person name="Ohm R."/>
            <person name="Sun H."/>
            <person name="Tunlid A."/>
            <person name="Henrissat B."/>
            <person name="Grigoriev I.V."/>
            <person name="Hibbett D.S."/>
            <person name="Martin F."/>
        </authorList>
    </citation>
    <scope>NUCLEOTIDE SEQUENCE [LARGE SCALE GENOMIC DNA]</scope>
    <source>
        <strain evidence="8">MAFF 305830</strain>
    </source>
</reference>
<comment type="caution">
    <text evidence="4">Lacks conserved residue(s) required for the propagation of feature annotation.</text>
</comment>
<evidence type="ECO:0000256" key="3">
    <source>
        <dbReference type="ARBA" id="ARBA00023098"/>
    </source>
</evidence>
<dbReference type="HOGENOM" id="CLU_000288_125_6_1"/>
<dbReference type="Pfam" id="PF13424">
    <property type="entry name" value="TPR_12"/>
    <property type="match status" value="1"/>
</dbReference>
<dbReference type="SUPFAM" id="SSF48452">
    <property type="entry name" value="TPR-like"/>
    <property type="match status" value="1"/>
</dbReference>
<evidence type="ECO:0000256" key="2">
    <source>
        <dbReference type="ARBA" id="ARBA00022963"/>
    </source>
</evidence>
<dbReference type="EMBL" id="KN824278">
    <property type="protein sequence ID" value="KIM33695.1"/>
    <property type="molecule type" value="Genomic_DNA"/>
</dbReference>
<dbReference type="Gene3D" id="3.40.1090.10">
    <property type="entry name" value="Cytosolic phospholipase A2 catalytic domain"/>
    <property type="match status" value="1"/>
</dbReference>
<keyword evidence="1" id="KW-0378">Hydrolase</keyword>
<dbReference type="SUPFAM" id="SSF52151">
    <property type="entry name" value="FabD/lysophospholipase-like"/>
    <property type="match status" value="1"/>
</dbReference>
<dbReference type="OrthoDB" id="630895at2759"/>
<evidence type="ECO:0000256" key="5">
    <source>
        <dbReference type="SAM" id="MobiDB-lite"/>
    </source>
</evidence>
<dbReference type="GO" id="GO:0046486">
    <property type="term" value="P:glycerolipid metabolic process"/>
    <property type="evidence" value="ECO:0007669"/>
    <property type="project" value="UniProtKB-ARBA"/>
</dbReference>
<dbReference type="Pfam" id="PF01734">
    <property type="entry name" value="Patatin"/>
    <property type="match status" value="1"/>
</dbReference>
<organism evidence="7 8">
    <name type="scientific">Serendipita vermifera MAFF 305830</name>
    <dbReference type="NCBI Taxonomy" id="933852"/>
    <lineage>
        <taxon>Eukaryota</taxon>
        <taxon>Fungi</taxon>
        <taxon>Dikarya</taxon>
        <taxon>Basidiomycota</taxon>
        <taxon>Agaricomycotina</taxon>
        <taxon>Agaricomycetes</taxon>
        <taxon>Sebacinales</taxon>
        <taxon>Serendipitaceae</taxon>
        <taxon>Serendipita</taxon>
    </lineage>
</organism>
<accession>A0A0C3BA57</accession>
<dbReference type="InterPro" id="IPR002641">
    <property type="entry name" value="PNPLA_dom"/>
</dbReference>
<evidence type="ECO:0000313" key="7">
    <source>
        <dbReference type="EMBL" id="KIM33695.1"/>
    </source>
</evidence>
<evidence type="ECO:0000313" key="8">
    <source>
        <dbReference type="Proteomes" id="UP000054097"/>
    </source>
</evidence>
<evidence type="ECO:0000259" key="6">
    <source>
        <dbReference type="PROSITE" id="PS51635"/>
    </source>
</evidence>
<feature type="domain" description="PNPLA" evidence="6">
    <location>
        <begin position="12"/>
        <end position="208"/>
    </location>
</feature>